<dbReference type="InterPro" id="IPR050086">
    <property type="entry name" value="MetN_ABC_transporter-like"/>
</dbReference>
<dbReference type="InterPro" id="IPR003593">
    <property type="entry name" value="AAA+_ATPase"/>
</dbReference>
<evidence type="ECO:0000256" key="6">
    <source>
        <dbReference type="ARBA" id="ARBA00023136"/>
    </source>
</evidence>
<keyword evidence="3" id="KW-0547">Nucleotide-binding</keyword>
<evidence type="ECO:0000313" key="9">
    <source>
        <dbReference type="Proteomes" id="UP000530032"/>
    </source>
</evidence>
<dbReference type="Proteomes" id="UP000530032">
    <property type="component" value="Unassembled WGS sequence"/>
</dbReference>
<dbReference type="SMART" id="SM00382">
    <property type="entry name" value="AAA"/>
    <property type="match status" value="1"/>
</dbReference>
<evidence type="ECO:0000259" key="7">
    <source>
        <dbReference type="PROSITE" id="PS50893"/>
    </source>
</evidence>
<sequence length="280" mass="29239">MSFMLDDVGLTHGNGFVALSHIHLSAMQGESIALIGPSGAGKTSLLNTIGTHHLPTAGRMQVLGQAASAQSPASTLKVLRSRIGTVHQAAPIPLRQRVVTAVLAGKLGQWPLWKALASLAYPQDLPGARDALARVQLEDKLFARCDQLSGGQLQRVGIARVLYQQAELILADEPVSALDPALSQATVQLLVQEAAARNATLVASLHAVDLALGHFARIVGIRDGRVAFDLPAAQVTDALLQALYANADGSAVALPTLQSLSSTPSDEPSATTPIQVIACR</sequence>
<evidence type="ECO:0000313" key="8">
    <source>
        <dbReference type="EMBL" id="MBI1626523.1"/>
    </source>
</evidence>
<evidence type="ECO:0000256" key="2">
    <source>
        <dbReference type="ARBA" id="ARBA00022475"/>
    </source>
</evidence>
<dbReference type="InterPro" id="IPR027417">
    <property type="entry name" value="P-loop_NTPase"/>
</dbReference>
<comment type="caution">
    <text evidence="8">The sequence shown here is derived from an EMBL/GenBank/DDBJ whole genome shotgun (WGS) entry which is preliminary data.</text>
</comment>
<dbReference type="PANTHER" id="PTHR43166:SF6">
    <property type="entry name" value="PHOSPHONATES IMPORT ATP-BINDING PROTEIN PHNC"/>
    <property type="match status" value="1"/>
</dbReference>
<name>A0A843B6Z1_9BURK</name>
<keyword evidence="5" id="KW-1278">Translocase</keyword>
<dbReference type="PROSITE" id="PS00211">
    <property type="entry name" value="ABC_TRANSPORTER_1"/>
    <property type="match status" value="1"/>
</dbReference>
<accession>A0A843B6Z1</accession>
<gene>
    <name evidence="8" type="ORF">HF327_018745</name>
</gene>
<keyword evidence="6" id="KW-0472">Membrane</keyword>
<dbReference type="InterPro" id="IPR017871">
    <property type="entry name" value="ABC_transporter-like_CS"/>
</dbReference>
<evidence type="ECO:0000256" key="5">
    <source>
        <dbReference type="ARBA" id="ARBA00022967"/>
    </source>
</evidence>
<keyword evidence="4 8" id="KW-0067">ATP-binding</keyword>
<dbReference type="InterPro" id="IPR003439">
    <property type="entry name" value="ABC_transporter-like_ATP-bd"/>
</dbReference>
<dbReference type="AlphaFoldDB" id="A0A843B6Z1"/>
<dbReference type="RefSeq" id="WP_198461831.1">
    <property type="nucleotide sequence ID" value="NZ_JABBCQ020000019.1"/>
</dbReference>
<dbReference type="SUPFAM" id="SSF52540">
    <property type="entry name" value="P-loop containing nucleoside triphosphate hydrolases"/>
    <property type="match status" value="1"/>
</dbReference>
<keyword evidence="9" id="KW-1185">Reference proteome</keyword>
<dbReference type="PANTHER" id="PTHR43166">
    <property type="entry name" value="AMINO ACID IMPORT ATP-BINDING PROTEIN"/>
    <property type="match status" value="1"/>
</dbReference>
<dbReference type="PROSITE" id="PS50893">
    <property type="entry name" value="ABC_TRANSPORTER_2"/>
    <property type="match status" value="1"/>
</dbReference>
<dbReference type="Gene3D" id="3.40.50.300">
    <property type="entry name" value="P-loop containing nucleotide triphosphate hydrolases"/>
    <property type="match status" value="1"/>
</dbReference>
<evidence type="ECO:0000256" key="1">
    <source>
        <dbReference type="ARBA" id="ARBA00022448"/>
    </source>
</evidence>
<evidence type="ECO:0000256" key="3">
    <source>
        <dbReference type="ARBA" id="ARBA00022741"/>
    </source>
</evidence>
<organism evidence="8 9">
    <name type="scientific">Comamonas suwonensis</name>
    <dbReference type="NCBI Taxonomy" id="2606214"/>
    <lineage>
        <taxon>Bacteria</taxon>
        <taxon>Pseudomonadati</taxon>
        <taxon>Pseudomonadota</taxon>
        <taxon>Betaproteobacteria</taxon>
        <taxon>Burkholderiales</taxon>
        <taxon>Comamonadaceae</taxon>
        <taxon>Comamonas</taxon>
    </lineage>
</organism>
<dbReference type="Pfam" id="PF00005">
    <property type="entry name" value="ABC_tran"/>
    <property type="match status" value="1"/>
</dbReference>
<evidence type="ECO:0000256" key="4">
    <source>
        <dbReference type="ARBA" id="ARBA00022840"/>
    </source>
</evidence>
<proteinExistence type="predicted"/>
<dbReference type="GO" id="GO:0016887">
    <property type="term" value="F:ATP hydrolysis activity"/>
    <property type="evidence" value="ECO:0007669"/>
    <property type="project" value="InterPro"/>
</dbReference>
<protein>
    <submittedName>
        <fullName evidence="8">ATP-binding cassette domain-containing protein</fullName>
    </submittedName>
</protein>
<keyword evidence="1" id="KW-0813">Transport</keyword>
<dbReference type="GO" id="GO:0005524">
    <property type="term" value="F:ATP binding"/>
    <property type="evidence" value="ECO:0007669"/>
    <property type="project" value="UniProtKB-KW"/>
</dbReference>
<dbReference type="EMBL" id="JABBCQ020000019">
    <property type="protein sequence ID" value="MBI1626523.1"/>
    <property type="molecule type" value="Genomic_DNA"/>
</dbReference>
<keyword evidence="2" id="KW-1003">Cell membrane</keyword>
<reference evidence="8" key="1">
    <citation type="submission" date="2020-12" db="EMBL/GenBank/DDBJ databases">
        <title>Comamonas sp. nov., isolated from stream water.</title>
        <authorList>
            <person name="Park K.-H."/>
        </authorList>
    </citation>
    <scope>NUCLEOTIDE SEQUENCE</scope>
    <source>
        <strain evidence="8">EJ-4</strain>
    </source>
</reference>
<feature type="domain" description="ABC transporter" evidence="7">
    <location>
        <begin position="3"/>
        <end position="248"/>
    </location>
</feature>